<proteinExistence type="predicted"/>
<organism evidence="2 3">
    <name type="scientific">Microcoleus asticus IPMA8</name>
    <dbReference type="NCBI Taxonomy" id="2563858"/>
    <lineage>
        <taxon>Bacteria</taxon>
        <taxon>Bacillati</taxon>
        <taxon>Cyanobacteriota</taxon>
        <taxon>Cyanophyceae</taxon>
        <taxon>Oscillatoriophycideae</taxon>
        <taxon>Oscillatoriales</taxon>
        <taxon>Microcoleaceae</taxon>
        <taxon>Microcoleus</taxon>
        <taxon>Microcoleus asticus</taxon>
    </lineage>
</organism>
<keyword evidence="1" id="KW-0812">Transmembrane</keyword>
<feature type="transmembrane region" description="Helical" evidence="1">
    <location>
        <begin position="20"/>
        <end position="44"/>
    </location>
</feature>
<gene>
    <name evidence="2" type="ORF">E5S67_00683</name>
</gene>
<evidence type="ECO:0000256" key="1">
    <source>
        <dbReference type="SAM" id="Phobius"/>
    </source>
</evidence>
<evidence type="ECO:0000313" key="2">
    <source>
        <dbReference type="EMBL" id="NQE32966.1"/>
    </source>
</evidence>
<comment type="caution">
    <text evidence="2">The sequence shown here is derived from an EMBL/GenBank/DDBJ whole genome shotgun (WGS) entry which is preliminary data.</text>
</comment>
<keyword evidence="1" id="KW-1133">Transmembrane helix</keyword>
<accession>A0ABX2CRC4</accession>
<dbReference type="Proteomes" id="UP000702425">
    <property type="component" value="Unassembled WGS sequence"/>
</dbReference>
<dbReference type="EMBL" id="SRRZ01000008">
    <property type="protein sequence ID" value="NQE32966.1"/>
    <property type="molecule type" value="Genomic_DNA"/>
</dbReference>
<sequence length="103" mass="11658">MYVWLLTLNFLAMLYFLLKAIQPILVPLCFVSAWGLVFLLCLSVGRTVTDSVRRAQRMHQIPCANCVFFTGDYHLKCPVQPTIALSEDAIDCPDYRSHSGIYG</sequence>
<protein>
    <submittedName>
        <fullName evidence="2">Uncharacterized protein</fullName>
    </submittedName>
</protein>
<keyword evidence="1" id="KW-0472">Membrane</keyword>
<reference evidence="2 3" key="1">
    <citation type="journal article" date="2020" name="Sci. Rep.">
        <title>A novel cyanobacterial geosmin producer, revising GeoA distribution and dispersion patterns in Bacteria.</title>
        <authorList>
            <person name="Churro C."/>
            <person name="Semedo-Aguiar A.P."/>
            <person name="Silva A.D."/>
            <person name="Pereira-Leal J.B."/>
            <person name="Leite R.B."/>
        </authorList>
    </citation>
    <scope>NUCLEOTIDE SEQUENCE [LARGE SCALE GENOMIC DNA]</scope>
    <source>
        <strain evidence="2 3">IPMA8</strain>
    </source>
</reference>
<evidence type="ECO:0000313" key="3">
    <source>
        <dbReference type="Proteomes" id="UP000702425"/>
    </source>
</evidence>
<keyword evidence="3" id="KW-1185">Reference proteome</keyword>
<name>A0ABX2CRC4_9CYAN</name>